<dbReference type="InterPro" id="IPR029058">
    <property type="entry name" value="AB_hydrolase_fold"/>
</dbReference>
<dbReference type="AlphaFoldDB" id="J9GF57"/>
<evidence type="ECO:0000256" key="1">
    <source>
        <dbReference type="ARBA" id="ARBA00022801"/>
    </source>
</evidence>
<dbReference type="PANTHER" id="PTHR42776:SF28">
    <property type="entry name" value="GLUTAMYL ENDOPEPTIDASE, CHLOROPLASTIC-RELATED"/>
    <property type="match status" value="1"/>
</dbReference>
<dbReference type="Gene3D" id="3.40.50.1820">
    <property type="entry name" value="alpha/beta hydrolase"/>
    <property type="match status" value="1"/>
</dbReference>
<dbReference type="PANTHER" id="PTHR42776">
    <property type="entry name" value="SERINE PEPTIDASE S9 FAMILY MEMBER"/>
    <property type="match status" value="1"/>
</dbReference>
<proteinExistence type="predicted"/>
<evidence type="ECO:0000259" key="2">
    <source>
        <dbReference type="Pfam" id="PF00326"/>
    </source>
</evidence>
<feature type="domain" description="Peptidase S9 prolyl oligopeptidase catalytic" evidence="2">
    <location>
        <begin position="636"/>
        <end position="789"/>
    </location>
</feature>
<dbReference type="Pfam" id="PF00326">
    <property type="entry name" value="Peptidase_S9"/>
    <property type="match status" value="1"/>
</dbReference>
<organism evidence="3">
    <name type="scientific">gut metagenome</name>
    <dbReference type="NCBI Taxonomy" id="749906"/>
    <lineage>
        <taxon>unclassified sequences</taxon>
        <taxon>metagenomes</taxon>
        <taxon>organismal metagenomes</taxon>
    </lineage>
</organism>
<dbReference type="SUPFAM" id="SSF82171">
    <property type="entry name" value="DPP6 N-terminal domain-like"/>
    <property type="match status" value="1"/>
</dbReference>
<dbReference type="GO" id="GO:0004252">
    <property type="term" value="F:serine-type endopeptidase activity"/>
    <property type="evidence" value="ECO:0007669"/>
    <property type="project" value="TreeGrafter"/>
</dbReference>
<accession>J9GF57</accession>
<protein>
    <submittedName>
        <fullName evidence="3">Glutamyl peptidase</fullName>
    </submittedName>
</protein>
<dbReference type="EMBL" id="AMCI01001439">
    <property type="protein sequence ID" value="EJX05524.1"/>
    <property type="molecule type" value="Genomic_DNA"/>
</dbReference>
<reference evidence="3" key="1">
    <citation type="journal article" date="2012" name="PLoS ONE">
        <title>Gene sets for utilization of primary and secondary nutrition supplies in the distal gut of endangered iberian lynx.</title>
        <authorList>
            <person name="Alcaide M."/>
            <person name="Messina E."/>
            <person name="Richter M."/>
            <person name="Bargiela R."/>
            <person name="Peplies J."/>
            <person name="Huws S.A."/>
            <person name="Newbold C.J."/>
            <person name="Golyshin P.N."/>
            <person name="Simon M.A."/>
            <person name="Lopez G."/>
            <person name="Yakimov M.M."/>
            <person name="Ferrer M."/>
        </authorList>
    </citation>
    <scope>NUCLEOTIDE SEQUENCE</scope>
</reference>
<evidence type="ECO:0000313" key="3">
    <source>
        <dbReference type="EMBL" id="EJX05524.1"/>
    </source>
</evidence>
<dbReference type="InterPro" id="IPR001375">
    <property type="entry name" value="Peptidase_S9_cat"/>
</dbReference>
<name>J9GF57_9ZZZZ</name>
<keyword evidence="1" id="KW-0378">Hydrolase</keyword>
<sequence length="792" mass="90030">MLCACYGTIAQESQYQRPPQIIEKVALAPLAPTRQISSDNQWILQLERSRYRPVSKLAQPELRLAGMRVNPVNFCRSRMTEYSGASLLSLKDHREISIQGLPAQSFILASSFSPNSQQLILAVDEGNGVYLYRVGLETGLAQKVSNRKVNLTTYAYIEWLNDEEFLTILVPDNLGTPPVKKEVPRGPVIQESTGKAAPARTWQDMLKNPHDEALFTYYFTGQLARISPQHIHEIGRPAVYSGLSVSPNKQLLLVSYIQQPYSYQVPMFSFAQTHAVWDLNGNEQVQLANNPTIIRPMGYDACSPYPRNFGWRNDQPATVYWIEAQDQGDSRNQKVDYKDIVYQRNAPFTEPKAEVARTKERLSSILWGNENFALLRETSEERANVKYWKFKPGNQAPMQLVFDYSMDDGYSNPGSPVMVKNEWGKSVVYHHGKGNEILMISRGASPEGNMPYLSRYQIREKKNTLLWRCQAPYYENIEKVVDPDKRTIITSRQSKEEPANLFYRDLKKKKVEQLTHFANPYPEMKGVSKEKIHYKRADGLDLTATVYLPAGYNKDRDGRLPVLMWAYPREFRSKADAGQVRGSQYTFTNIGNGSPVFWVLRGFCVMESVEMPIVSVDETAEPNDNFLEQLTLNAEAAINAIVERGIGDRNRIAIGGHSYGAFMTANLMTHTQLFKAGIARSGAYNRTLTPFGFQSETRTYWEAPEVYYNMSPFSFAHQLSGALLLIHGDSDNNTGTYPVQTERFFQALKGHGAITRFISLPYESHGYNGEENVLHLLYECDAWLNKYVKQAK</sequence>
<dbReference type="SUPFAM" id="SSF53474">
    <property type="entry name" value="alpha/beta-Hydrolases"/>
    <property type="match status" value="1"/>
</dbReference>
<gene>
    <name evidence="3" type="ORF">EVA_06342</name>
</gene>
<dbReference type="GO" id="GO:0006508">
    <property type="term" value="P:proteolysis"/>
    <property type="evidence" value="ECO:0007669"/>
    <property type="project" value="InterPro"/>
</dbReference>
<comment type="caution">
    <text evidence="3">The sequence shown here is derived from an EMBL/GenBank/DDBJ whole genome shotgun (WGS) entry which is preliminary data.</text>
</comment>